<keyword evidence="3 6" id="KW-0103">Bromodomain</keyword>
<keyword evidence="7" id="KW-0175">Coiled coil</keyword>
<evidence type="ECO:0000256" key="8">
    <source>
        <dbReference type="SAM" id="MobiDB-lite"/>
    </source>
</evidence>
<evidence type="ECO:0000256" key="7">
    <source>
        <dbReference type="SAM" id="Coils"/>
    </source>
</evidence>
<evidence type="ECO:0000313" key="10">
    <source>
        <dbReference type="EMBL" id="KAF7282114.1"/>
    </source>
</evidence>
<dbReference type="PROSITE" id="PS50014">
    <property type="entry name" value="BROMODOMAIN_2"/>
    <property type="match status" value="1"/>
</dbReference>
<dbReference type="PANTHER" id="PTHR22881">
    <property type="entry name" value="BROMODOMAIN CONTAINING PROTEIN"/>
    <property type="match status" value="1"/>
</dbReference>
<evidence type="ECO:0000256" key="1">
    <source>
        <dbReference type="ARBA" id="ARBA00004123"/>
    </source>
</evidence>
<dbReference type="SUPFAM" id="SSF47370">
    <property type="entry name" value="Bromodomain"/>
    <property type="match status" value="1"/>
</dbReference>
<accession>A0A834IJK1</accession>
<evidence type="ECO:0000256" key="6">
    <source>
        <dbReference type="PROSITE-ProRule" id="PRU00035"/>
    </source>
</evidence>
<evidence type="ECO:0000256" key="2">
    <source>
        <dbReference type="ARBA" id="ARBA00023015"/>
    </source>
</evidence>
<dbReference type="OrthoDB" id="21648at2759"/>
<dbReference type="InterPro" id="IPR036427">
    <property type="entry name" value="Bromodomain-like_sf"/>
</dbReference>
<proteinExistence type="predicted"/>
<sequence length="639" mass="71900">MELTNTSEHVCPKKHKKHKKDRDDKPGLKLILKVGSNNTPEHEEEYVQPILGEDGLVLDPNDPSYALHRAHHKKSKKKKKKKDKNKDRERRHKHHHKDKKRKKEEIDEEDNVDGTYSEMDTSLGVYPLIGSPNSHREQRTCVIKKIQERTPLSKALDHLLTQLEKKDPQNFFAWPVTDNIAPGYSKIISKPMDFSTMRQKVEDNQYKILKEFIEDFHLMCENAMKYNHVDTIYFKASKKLLQAGLKILQQDKLIYLLQVAPELTDQEIGFEITPELRAAAGVKLTDENEGIKGETKEPPTPEEILAQAKAAARLARAKLRGLGPSMGYLRARRDGTAQLSILVGNNFGKRKAVAPLGSLVGRLNDGSAHLQGFREDRRNTARPVKPLYYGAFGSYAPSHDSAFANLTKEESALVLRTYGSDAAVQYAESIQDFVKGSDYAEHLVDSLLDLLSGGDHSKTKSTLEEGRRLKDEEEAVRTVLESTPTDTVKVNVDDLRSLQDLGIDVNFLDSMEDDIKQAEERHEMQQKLNDMRLLLEKLQKTQYERLSQALPASLHNVPGPTPDENSLAEQCVDGLTELSKKAAPGAIAPVPAIRRALGVPIAPAMPEPEPDLETELRQFLEQAPAHLETDNAIEEILMD</sequence>
<dbReference type="InterPro" id="IPR051831">
    <property type="entry name" value="Bromodomain_contain_prot"/>
</dbReference>
<evidence type="ECO:0000256" key="3">
    <source>
        <dbReference type="ARBA" id="ARBA00023117"/>
    </source>
</evidence>
<feature type="compositionally biased region" description="Basic residues" evidence="8">
    <location>
        <begin position="68"/>
        <end position="102"/>
    </location>
</feature>
<dbReference type="Gene3D" id="1.20.920.10">
    <property type="entry name" value="Bromodomain-like"/>
    <property type="match status" value="1"/>
</dbReference>
<keyword evidence="11" id="KW-1185">Reference proteome</keyword>
<dbReference type="Proteomes" id="UP000625711">
    <property type="component" value="Unassembled WGS sequence"/>
</dbReference>
<dbReference type="InterPro" id="IPR021900">
    <property type="entry name" value="DUF3512"/>
</dbReference>
<dbReference type="PRINTS" id="PR00503">
    <property type="entry name" value="BROMODOMAIN"/>
</dbReference>
<dbReference type="EMBL" id="JAACXV010000189">
    <property type="protein sequence ID" value="KAF7282114.1"/>
    <property type="molecule type" value="Genomic_DNA"/>
</dbReference>
<name>A0A834IJK1_RHYFE</name>
<dbReference type="Pfam" id="PF12024">
    <property type="entry name" value="DUF3512"/>
    <property type="match status" value="1"/>
</dbReference>
<dbReference type="InterPro" id="IPR001487">
    <property type="entry name" value="Bromodomain"/>
</dbReference>
<evidence type="ECO:0000313" key="11">
    <source>
        <dbReference type="Proteomes" id="UP000625711"/>
    </source>
</evidence>
<feature type="domain" description="Bromo" evidence="9">
    <location>
        <begin position="164"/>
        <end position="234"/>
    </location>
</feature>
<keyword evidence="2" id="KW-0805">Transcription regulation</keyword>
<dbReference type="AlphaFoldDB" id="A0A834IJK1"/>
<organism evidence="10 11">
    <name type="scientific">Rhynchophorus ferrugineus</name>
    <name type="common">Red palm weevil</name>
    <name type="synonym">Curculio ferrugineus</name>
    <dbReference type="NCBI Taxonomy" id="354439"/>
    <lineage>
        <taxon>Eukaryota</taxon>
        <taxon>Metazoa</taxon>
        <taxon>Ecdysozoa</taxon>
        <taxon>Arthropoda</taxon>
        <taxon>Hexapoda</taxon>
        <taxon>Insecta</taxon>
        <taxon>Pterygota</taxon>
        <taxon>Neoptera</taxon>
        <taxon>Endopterygota</taxon>
        <taxon>Coleoptera</taxon>
        <taxon>Polyphaga</taxon>
        <taxon>Cucujiformia</taxon>
        <taxon>Curculionidae</taxon>
        <taxon>Dryophthorinae</taxon>
        <taxon>Rhynchophorus</taxon>
    </lineage>
</organism>
<dbReference type="SMART" id="SM00297">
    <property type="entry name" value="BROMO"/>
    <property type="match status" value="1"/>
</dbReference>
<evidence type="ECO:0000259" key="9">
    <source>
        <dbReference type="PROSITE" id="PS50014"/>
    </source>
</evidence>
<dbReference type="Pfam" id="PF00439">
    <property type="entry name" value="Bromodomain"/>
    <property type="match status" value="1"/>
</dbReference>
<evidence type="ECO:0000256" key="4">
    <source>
        <dbReference type="ARBA" id="ARBA00023163"/>
    </source>
</evidence>
<feature type="region of interest" description="Disordered" evidence="8">
    <location>
        <begin position="1"/>
        <end position="114"/>
    </location>
</feature>
<keyword evidence="4" id="KW-0804">Transcription</keyword>
<comment type="subcellular location">
    <subcellularLocation>
        <location evidence="1">Nucleus</location>
    </subcellularLocation>
</comment>
<gene>
    <name evidence="10" type="ORF">GWI33_003229</name>
</gene>
<reference evidence="10" key="1">
    <citation type="submission" date="2020-08" db="EMBL/GenBank/DDBJ databases">
        <title>Genome sequencing and assembly of the red palm weevil Rhynchophorus ferrugineus.</title>
        <authorList>
            <person name="Dias G.B."/>
            <person name="Bergman C.M."/>
            <person name="Manee M."/>
        </authorList>
    </citation>
    <scope>NUCLEOTIDE SEQUENCE</scope>
    <source>
        <strain evidence="10">AA-2017</strain>
        <tissue evidence="10">Whole larva</tissue>
    </source>
</reference>
<protein>
    <recommendedName>
        <fullName evidence="9">Bromo domain-containing protein</fullName>
    </recommendedName>
</protein>
<dbReference type="GO" id="GO:0006357">
    <property type="term" value="P:regulation of transcription by RNA polymerase II"/>
    <property type="evidence" value="ECO:0007669"/>
    <property type="project" value="TreeGrafter"/>
</dbReference>
<dbReference type="PANTHER" id="PTHR22881:SF27">
    <property type="entry name" value="BROMODOMAIN CONTAINING 7_9"/>
    <property type="match status" value="1"/>
</dbReference>
<keyword evidence="5" id="KW-0539">Nucleus</keyword>
<evidence type="ECO:0000256" key="5">
    <source>
        <dbReference type="ARBA" id="ARBA00023242"/>
    </source>
</evidence>
<dbReference type="GO" id="GO:0005634">
    <property type="term" value="C:nucleus"/>
    <property type="evidence" value="ECO:0007669"/>
    <property type="project" value="UniProtKB-SubCell"/>
</dbReference>
<dbReference type="CDD" id="cd05513">
    <property type="entry name" value="Bromo_brd7_like"/>
    <property type="match status" value="1"/>
</dbReference>
<comment type="caution">
    <text evidence="10">The sequence shown here is derived from an EMBL/GenBank/DDBJ whole genome shotgun (WGS) entry which is preliminary data.</text>
</comment>
<feature type="coiled-coil region" evidence="7">
    <location>
        <begin position="508"/>
        <end position="541"/>
    </location>
</feature>